<feature type="region of interest" description="Disordered" evidence="1">
    <location>
        <begin position="124"/>
        <end position="188"/>
    </location>
</feature>
<feature type="region of interest" description="Disordered" evidence="1">
    <location>
        <begin position="91"/>
        <end position="110"/>
    </location>
</feature>
<gene>
    <name evidence="2" type="ORF">PAHAL_4G018300</name>
</gene>
<name>A0A2T8JBF3_9POAL</name>
<evidence type="ECO:0000313" key="2">
    <source>
        <dbReference type="EMBL" id="PVH47257.1"/>
    </source>
</evidence>
<protein>
    <submittedName>
        <fullName evidence="2">Uncharacterized protein</fullName>
    </submittedName>
</protein>
<proteinExistence type="predicted"/>
<feature type="compositionally biased region" description="Low complexity" evidence="1">
    <location>
        <begin position="126"/>
        <end position="169"/>
    </location>
</feature>
<reference evidence="2" key="1">
    <citation type="submission" date="2018-04" db="EMBL/GenBank/DDBJ databases">
        <title>WGS assembly of Panicum hallii.</title>
        <authorList>
            <person name="Lovell J."/>
            <person name="Jenkins J."/>
            <person name="Lowry D."/>
            <person name="Mamidi S."/>
            <person name="Sreedasyam A."/>
            <person name="Weng X."/>
            <person name="Barry K."/>
            <person name="Bonette J."/>
            <person name="Campitelli B."/>
            <person name="Daum C."/>
            <person name="Gordon S."/>
            <person name="Gould B."/>
            <person name="Lipzen A."/>
            <person name="Macqueen A."/>
            <person name="Palacio-Mejia J."/>
            <person name="Plott C."/>
            <person name="Shakirov E."/>
            <person name="Shu S."/>
            <person name="Yoshinaga Y."/>
            <person name="Zane M."/>
            <person name="Rokhsar D."/>
            <person name="Grimwood J."/>
            <person name="Schmutz J."/>
            <person name="Juenger T."/>
        </authorList>
    </citation>
    <scope>NUCLEOTIDE SEQUENCE [LARGE SCALE GENOMIC DNA]</scope>
    <source>
        <strain evidence="2">FIL2</strain>
    </source>
</reference>
<dbReference type="EMBL" id="CM008049">
    <property type="protein sequence ID" value="PVH47257.1"/>
    <property type="molecule type" value="Genomic_DNA"/>
</dbReference>
<evidence type="ECO:0000256" key="1">
    <source>
        <dbReference type="SAM" id="MobiDB-lite"/>
    </source>
</evidence>
<dbReference type="AlphaFoldDB" id="A0A2T8JBF3"/>
<accession>A0A2T8JBF3</accession>
<dbReference type="Proteomes" id="UP000243499">
    <property type="component" value="Chromosome 4"/>
</dbReference>
<sequence>MLCDFQFFFCYINSWDLPYLFFFFEGRICSTLRQKYLTSLLGPGPATAVLQPRFSICCWAKQSLDDGTISKAAGTARLKQNRIEASPVRRRRLPPVPLPGAGAHLRRPLPDSPQIQAMERAVAKDSALPALAPPSRTAPRRSAAPFATSASPPLAAAAGGPPARPPSSRIQTLTKGSDRWGEEGGGVYNDGRRRCVVVARL</sequence>
<organism evidence="2">
    <name type="scientific">Panicum hallii</name>
    <dbReference type="NCBI Taxonomy" id="206008"/>
    <lineage>
        <taxon>Eukaryota</taxon>
        <taxon>Viridiplantae</taxon>
        <taxon>Streptophyta</taxon>
        <taxon>Embryophyta</taxon>
        <taxon>Tracheophyta</taxon>
        <taxon>Spermatophyta</taxon>
        <taxon>Magnoliopsida</taxon>
        <taxon>Liliopsida</taxon>
        <taxon>Poales</taxon>
        <taxon>Poaceae</taxon>
        <taxon>PACMAD clade</taxon>
        <taxon>Panicoideae</taxon>
        <taxon>Panicodae</taxon>
        <taxon>Paniceae</taxon>
        <taxon>Panicinae</taxon>
        <taxon>Panicum</taxon>
        <taxon>Panicum sect. Panicum</taxon>
    </lineage>
</organism>
<dbReference type="Gramene" id="PVH47257">
    <property type="protein sequence ID" value="PVH47257"/>
    <property type="gene ID" value="PAHAL_4G018300"/>
</dbReference>